<dbReference type="Pfam" id="PF13145">
    <property type="entry name" value="Rotamase_2"/>
    <property type="match status" value="2"/>
</dbReference>
<keyword evidence="1" id="KW-0697">Rotamase</keyword>
<reference evidence="5 6" key="1">
    <citation type="submission" date="2011-11" db="EMBL/GenBank/DDBJ databases">
        <title>Complete sequence of Spirochaeta sp. grapes.</title>
        <authorList>
            <consortium name="US DOE Joint Genome Institute"/>
            <person name="Lucas S."/>
            <person name="Han J."/>
            <person name="Lapidus A."/>
            <person name="Cheng J.-F."/>
            <person name="Goodwin L."/>
            <person name="Pitluck S."/>
            <person name="Peters L."/>
            <person name="Ovchinnikova G."/>
            <person name="Munk A.C."/>
            <person name="Detter J.C."/>
            <person name="Han C."/>
            <person name="Tapia R."/>
            <person name="Land M."/>
            <person name="Hauser L."/>
            <person name="Kyrpides N."/>
            <person name="Ivanova N."/>
            <person name="Pagani I."/>
            <person name="Ritalahtilisa K."/>
            <person name="Loeffler F."/>
            <person name="Woyke T."/>
        </authorList>
    </citation>
    <scope>NUCLEOTIDE SEQUENCE [LARGE SCALE GENOMIC DNA]</scope>
    <source>
        <strain evidence="6">ATCC BAA-1885 / DSM 22778 / Grapes</strain>
    </source>
</reference>
<evidence type="ECO:0000256" key="2">
    <source>
        <dbReference type="SAM" id="MobiDB-lite"/>
    </source>
</evidence>
<dbReference type="InterPro" id="IPR027304">
    <property type="entry name" value="Trigger_fact/SurA_dom_sf"/>
</dbReference>
<dbReference type="SUPFAM" id="SSF54534">
    <property type="entry name" value="FKBP-like"/>
    <property type="match status" value="2"/>
</dbReference>
<dbReference type="Gene3D" id="6.10.140.970">
    <property type="match status" value="1"/>
</dbReference>
<organism evidence="5 6">
    <name type="scientific">Sphaerochaeta pleomorpha (strain ATCC BAA-1885 / DSM 22778 / Grapes)</name>
    <dbReference type="NCBI Taxonomy" id="158190"/>
    <lineage>
        <taxon>Bacteria</taxon>
        <taxon>Pseudomonadati</taxon>
        <taxon>Spirochaetota</taxon>
        <taxon>Spirochaetia</taxon>
        <taxon>Spirochaetales</taxon>
        <taxon>Sphaerochaetaceae</taxon>
        <taxon>Sphaerochaeta</taxon>
    </lineage>
</organism>
<keyword evidence="3" id="KW-0812">Transmembrane</keyword>
<evidence type="ECO:0000313" key="5">
    <source>
        <dbReference type="EMBL" id="AEV30564.1"/>
    </source>
</evidence>
<keyword evidence="6" id="KW-1185">Reference proteome</keyword>
<dbReference type="PANTHER" id="PTHR47245:SF2">
    <property type="entry name" value="PEPTIDYL-PROLYL CIS-TRANS ISOMERASE HP_0175-RELATED"/>
    <property type="match status" value="1"/>
</dbReference>
<keyword evidence="3" id="KW-0472">Membrane</keyword>
<keyword evidence="3" id="KW-1133">Transmembrane helix</keyword>
<keyword evidence="1 5" id="KW-0413">Isomerase</keyword>
<feature type="region of interest" description="Disordered" evidence="2">
    <location>
        <begin position="19"/>
        <end position="49"/>
    </location>
</feature>
<protein>
    <submittedName>
        <fullName evidence="5">Parvulin-like peptidyl-prolyl isomerase</fullName>
    </submittedName>
</protein>
<dbReference type="STRING" id="158190.SpiGrapes_2808"/>
<dbReference type="AlphaFoldDB" id="G8QWI8"/>
<dbReference type="KEGG" id="sgp:SpiGrapes_2808"/>
<dbReference type="OrthoDB" id="9812372at2"/>
<dbReference type="eggNOG" id="COG0760">
    <property type="taxonomic scope" value="Bacteria"/>
</dbReference>
<dbReference type="SUPFAM" id="SSF109998">
    <property type="entry name" value="Triger factor/SurA peptide-binding domain-like"/>
    <property type="match status" value="2"/>
</dbReference>
<dbReference type="EMBL" id="CP003155">
    <property type="protein sequence ID" value="AEV30564.1"/>
    <property type="molecule type" value="Genomic_DNA"/>
</dbReference>
<dbReference type="PROSITE" id="PS50198">
    <property type="entry name" value="PPIC_PPIASE_2"/>
    <property type="match status" value="1"/>
</dbReference>
<dbReference type="InterPro" id="IPR000297">
    <property type="entry name" value="PPIase_PpiC"/>
</dbReference>
<accession>G8QWI8</accession>
<feature type="domain" description="PpiC" evidence="4">
    <location>
        <begin position="541"/>
        <end position="653"/>
    </location>
</feature>
<evidence type="ECO:0000256" key="1">
    <source>
        <dbReference type="PROSITE-ProRule" id="PRU00278"/>
    </source>
</evidence>
<dbReference type="InterPro" id="IPR050245">
    <property type="entry name" value="PrsA_foldase"/>
</dbReference>
<evidence type="ECO:0000313" key="6">
    <source>
        <dbReference type="Proteomes" id="UP000005632"/>
    </source>
</evidence>
<dbReference type="GO" id="GO:0003755">
    <property type="term" value="F:peptidyl-prolyl cis-trans isomerase activity"/>
    <property type="evidence" value="ECO:0007669"/>
    <property type="project" value="UniProtKB-KW"/>
</dbReference>
<dbReference type="RefSeq" id="WP_014271403.1">
    <property type="nucleotide sequence ID" value="NC_016633.1"/>
</dbReference>
<dbReference type="HOGENOM" id="CLU_389743_0_0_12"/>
<evidence type="ECO:0000256" key="3">
    <source>
        <dbReference type="SAM" id="Phobius"/>
    </source>
</evidence>
<dbReference type="Proteomes" id="UP000005632">
    <property type="component" value="Chromosome"/>
</dbReference>
<dbReference type="PANTHER" id="PTHR47245">
    <property type="entry name" value="PEPTIDYLPROLYL ISOMERASE"/>
    <property type="match status" value="1"/>
</dbReference>
<name>G8QWI8_SPHPG</name>
<feature type="compositionally biased region" description="Polar residues" evidence="2">
    <location>
        <begin position="21"/>
        <end position="33"/>
    </location>
</feature>
<sequence>MIEGWRQILRDIRAALKLPVNGSNTHPGQNGDQRNPEQLAGGEPPVHGSDAQILEMTRTKKNIEDDSPQVSDLSEQQTNKMAESKIRAKGFSVSYTVKWWIVVMIVVLIGTSLLFGEKLFGKSAPAPGVVATFVGGQVTVGDIRKHIEELALNEPQLNEQLQTIEGYRAMVEEMVSDELVRQWSKTRDVKQEQDFRHVMEHIEEDINLGDIDAALHEKGMGVSEEDLQSYYDANREDFGELTLTQAKDDIRLFLQSQREGEFVKLYIDNLRTNASITSNLELLEVPEPSESDYLRFFSENEEKFQVPARIQVDEIRIPVGADIEAARNKASQILIRLRSGETLGAIGTTSGTSVKSGLIVNNGQNPPGYDEVLDNLDYKEFSEVFLAGESFYILRLISREPQRTLTLSEAKPAIRTIILPEIQDRWFDSKSDQTLLTVNGQRLTVGEFWQEFKELPTSFALEYQGIPGWKLLAERLIDRLLLLDDSSRQLTDSDDSIAIEEAQLDVLAQMMEQEEVDDLIEVTEQETKTYYEEIKEKLVRPPQSQIRFIMVDLGQSEEDSRRAWDRAKEAYELLVPGLFRDGSDFADVAREYSDDETTAEQGGLLEGWIGEGPDLFMETEVHSFHQSVMAIDVGEISRPFEWNGAIYIIQVTDRTEAEQLTFEEAKHFLDEDLRSQKHKELRDRLSSKLMERYDVEFYEKELKAAFDE</sequence>
<gene>
    <name evidence="5" type="ordered locus">SpiGrapes_2808</name>
</gene>
<evidence type="ECO:0000259" key="4">
    <source>
        <dbReference type="PROSITE" id="PS50198"/>
    </source>
</evidence>
<dbReference type="InterPro" id="IPR046357">
    <property type="entry name" value="PPIase_dom_sf"/>
</dbReference>
<dbReference type="Gene3D" id="3.10.50.40">
    <property type="match status" value="2"/>
</dbReference>
<feature type="transmembrane region" description="Helical" evidence="3">
    <location>
        <begin position="97"/>
        <end position="115"/>
    </location>
</feature>
<proteinExistence type="predicted"/>